<keyword evidence="2" id="KW-0812">Transmembrane</keyword>
<gene>
    <name evidence="3" type="ORF">HNR21_006761</name>
</gene>
<comment type="caution">
    <text evidence="3">The sequence shown here is derived from an EMBL/GenBank/DDBJ whole genome shotgun (WGS) entry which is preliminary data.</text>
</comment>
<feature type="transmembrane region" description="Helical" evidence="2">
    <location>
        <begin position="37"/>
        <end position="58"/>
    </location>
</feature>
<dbReference type="Proteomes" id="UP000539313">
    <property type="component" value="Unassembled WGS sequence"/>
</dbReference>
<keyword evidence="2" id="KW-0472">Membrane</keyword>
<evidence type="ECO:0000256" key="2">
    <source>
        <dbReference type="SAM" id="Phobius"/>
    </source>
</evidence>
<proteinExistence type="predicted"/>
<keyword evidence="2" id="KW-1133">Transmembrane helix</keyword>
<feature type="transmembrane region" description="Helical" evidence="2">
    <location>
        <begin position="12"/>
        <end position="31"/>
    </location>
</feature>
<organism evidence="3 4">
    <name type="scientific">Thermomonospora cellulosilytica</name>
    <dbReference type="NCBI Taxonomy" id="1411118"/>
    <lineage>
        <taxon>Bacteria</taxon>
        <taxon>Bacillati</taxon>
        <taxon>Actinomycetota</taxon>
        <taxon>Actinomycetes</taxon>
        <taxon>Streptosporangiales</taxon>
        <taxon>Thermomonosporaceae</taxon>
        <taxon>Thermomonospora</taxon>
    </lineage>
</organism>
<dbReference type="NCBIfam" id="NF041681">
    <property type="entry name" value="HGxxPAAW"/>
    <property type="match status" value="1"/>
</dbReference>
<sequence length="108" mass="11307">MAGTHGGRPSSWAVVAVALVGFTVGGVALCIGPNWLLFWVGVAIVMLAGLLGIAVGIFSDVVLDEPRVIPEVVNYSLFGAQNGERRGGVHGEHSDHPRTSDPEQRPHG</sequence>
<name>A0A7W3N5F8_9ACTN</name>
<feature type="region of interest" description="Disordered" evidence="1">
    <location>
        <begin position="81"/>
        <end position="108"/>
    </location>
</feature>
<accession>A0A7W3N5F8</accession>
<evidence type="ECO:0000313" key="3">
    <source>
        <dbReference type="EMBL" id="MBA9007879.1"/>
    </source>
</evidence>
<feature type="compositionally biased region" description="Basic and acidic residues" evidence="1">
    <location>
        <begin position="83"/>
        <end position="108"/>
    </location>
</feature>
<evidence type="ECO:0000313" key="4">
    <source>
        <dbReference type="Proteomes" id="UP000539313"/>
    </source>
</evidence>
<evidence type="ECO:0000256" key="1">
    <source>
        <dbReference type="SAM" id="MobiDB-lite"/>
    </source>
</evidence>
<keyword evidence="4" id="KW-1185">Reference proteome</keyword>
<dbReference type="AlphaFoldDB" id="A0A7W3N5F8"/>
<protein>
    <submittedName>
        <fullName evidence="3">Uncharacterized protein</fullName>
    </submittedName>
</protein>
<reference evidence="3 4" key="1">
    <citation type="submission" date="2020-08" db="EMBL/GenBank/DDBJ databases">
        <title>Sequencing the genomes of 1000 actinobacteria strains.</title>
        <authorList>
            <person name="Klenk H.-P."/>
        </authorList>
    </citation>
    <scope>NUCLEOTIDE SEQUENCE [LARGE SCALE GENOMIC DNA]</scope>
    <source>
        <strain evidence="3 4">DSM 45823</strain>
    </source>
</reference>
<dbReference type="EMBL" id="JACJII010000001">
    <property type="protein sequence ID" value="MBA9007879.1"/>
    <property type="molecule type" value="Genomic_DNA"/>
</dbReference>
<dbReference type="RefSeq" id="WP_182708302.1">
    <property type="nucleotide sequence ID" value="NZ_JACJII010000001.1"/>
</dbReference>